<reference evidence="1 2" key="1">
    <citation type="submission" date="2019-03" db="EMBL/GenBank/DDBJ databases">
        <title>Single cell metagenomics reveals metabolic interactions within the superorganism composed of flagellate Streblomastix strix and complex community of Bacteroidetes bacteria on its surface.</title>
        <authorList>
            <person name="Treitli S.C."/>
            <person name="Kolisko M."/>
            <person name="Husnik F."/>
            <person name="Keeling P."/>
            <person name="Hampl V."/>
        </authorList>
    </citation>
    <scope>NUCLEOTIDE SEQUENCE [LARGE SCALE GENOMIC DNA]</scope>
    <source>
        <strain evidence="1">ST1C</strain>
    </source>
</reference>
<dbReference type="Proteomes" id="UP000324800">
    <property type="component" value="Unassembled WGS sequence"/>
</dbReference>
<comment type="caution">
    <text evidence="1">The sequence shown here is derived from an EMBL/GenBank/DDBJ whole genome shotgun (WGS) entry which is preliminary data.</text>
</comment>
<name>A0A5J4VGQ6_9EUKA</name>
<evidence type="ECO:0000313" key="2">
    <source>
        <dbReference type="Proteomes" id="UP000324800"/>
    </source>
</evidence>
<proteinExistence type="predicted"/>
<dbReference type="InterPro" id="IPR052055">
    <property type="entry name" value="Hepadnavirus_pol/RT"/>
</dbReference>
<organism evidence="1 2">
    <name type="scientific">Streblomastix strix</name>
    <dbReference type="NCBI Taxonomy" id="222440"/>
    <lineage>
        <taxon>Eukaryota</taxon>
        <taxon>Metamonada</taxon>
        <taxon>Preaxostyla</taxon>
        <taxon>Oxymonadida</taxon>
        <taxon>Streblomastigidae</taxon>
        <taxon>Streblomastix</taxon>
    </lineage>
</organism>
<dbReference type="PANTHER" id="PTHR33050:SF7">
    <property type="entry name" value="RIBONUCLEASE H"/>
    <property type="match status" value="1"/>
</dbReference>
<dbReference type="AlphaFoldDB" id="A0A5J4VGQ6"/>
<protein>
    <submittedName>
        <fullName evidence="1">Uncharacterized protein</fullName>
    </submittedName>
</protein>
<dbReference type="EMBL" id="SNRW01007136">
    <property type="protein sequence ID" value="KAA6381771.1"/>
    <property type="molecule type" value="Genomic_DNA"/>
</dbReference>
<sequence length="217" mass="24839">MVSYACLQCCGMNLVPQTGYILVKNEEWKKEKKHWTSNMKGNKAIFLSLYRYGQVFKELQIIAILFKQNSSTAVYDLAKQRAGETVLVGAKKTAILCQKLKIQIQTQHIPGVSNKITDALSRLSTQGDYSVKKQIFIALCQAWQILPTLDLFATGENKLMNRFVAIGVEEEGAEWLNTFSRPWKEEIFWIHRLITKIGKALIAWEKFKPKSLMIAHQ</sequence>
<accession>A0A5J4VGQ6</accession>
<gene>
    <name evidence="1" type="ORF">EZS28_022701</name>
</gene>
<dbReference type="PANTHER" id="PTHR33050">
    <property type="entry name" value="REVERSE TRANSCRIPTASE DOMAIN-CONTAINING PROTEIN"/>
    <property type="match status" value="1"/>
</dbReference>
<evidence type="ECO:0000313" key="1">
    <source>
        <dbReference type="EMBL" id="KAA6381771.1"/>
    </source>
</evidence>